<dbReference type="SUPFAM" id="SSF56112">
    <property type="entry name" value="Protein kinase-like (PK-like)"/>
    <property type="match status" value="1"/>
</dbReference>
<organism evidence="2 3">
    <name type="scientific">Staphylotrichum tortipilum</name>
    <dbReference type="NCBI Taxonomy" id="2831512"/>
    <lineage>
        <taxon>Eukaryota</taxon>
        <taxon>Fungi</taxon>
        <taxon>Dikarya</taxon>
        <taxon>Ascomycota</taxon>
        <taxon>Pezizomycotina</taxon>
        <taxon>Sordariomycetes</taxon>
        <taxon>Sordariomycetidae</taxon>
        <taxon>Sordariales</taxon>
        <taxon>Chaetomiaceae</taxon>
        <taxon>Staphylotrichum</taxon>
    </lineage>
</organism>
<evidence type="ECO:0008006" key="4">
    <source>
        <dbReference type="Google" id="ProtNLM"/>
    </source>
</evidence>
<reference evidence="2" key="1">
    <citation type="journal article" date="2023" name="Mol. Phylogenet. Evol.">
        <title>Genome-scale phylogeny and comparative genomics of the fungal order Sordariales.</title>
        <authorList>
            <person name="Hensen N."/>
            <person name="Bonometti L."/>
            <person name="Westerberg I."/>
            <person name="Brannstrom I.O."/>
            <person name="Guillou S."/>
            <person name="Cros-Aarteil S."/>
            <person name="Calhoun S."/>
            <person name="Haridas S."/>
            <person name="Kuo A."/>
            <person name="Mondo S."/>
            <person name="Pangilinan J."/>
            <person name="Riley R."/>
            <person name="LaButti K."/>
            <person name="Andreopoulos B."/>
            <person name="Lipzen A."/>
            <person name="Chen C."/>
            <person name="Yan M."/>
            <person name="Daum C."/>
            <person name="Ng V."/>
            <person name="Clum A."/>
            <person name="Steindorff A."/>
            <person name="Ohm R.A."/>
            <person name="Martin F."/>
            <person name="Silar P."/>
            <person name="Natvig D.O."/>
            <person name="Lalanne C."/>
            <person name="Gautier V."/>
            <person name="Ament-Velasquez S.L."/>
            <person name="Kruys A."/>
            <person name="Hutchinson M.I."/>
            <person name="Powell A.J."/>
            <person name="Barry K."/>
            <person name="Miller A.N."/>
            <person name="Grigoriev I.V."/>
            <person name="Debuchy R."/>
            <person name="Gladieux P."/>
            <person name="Hiltunen Thoren M."/>
            <person name="Johannesson H."/>
        </authorList>
    </citation>
    <scope>NUCLEOTIDE SEQUENCE</scope>
    <source>
        <strain evidence="2">CBS 103.79</strain>
    </source>
</reference>
<dbReference type="InterPro" id="IPR011009">
    <property type="entry name" value="Kinase-like_dom_sf"/>
</dbReference>
<feature type="compositionally biased region" description="Basic and acidic residues" evidence="1">
    <location>
        <begin position="228"/>
        <end position="241"/>
    </location>
</feature>
<protein>
    <recommendedName>
        <fullName evidence="4">Protein kinase domain-containing protein</fullName>
    </recommendedName>
</protein>
<evidence type="ECO:0000313" key="2">
    <source>
        <dbReference type="EMBL" id="KAK3896907.1"/>
    </source>
</evidence>
<reference evidence="2" key="2">
    <citation type="submission" date="2023-05" db="EMBL/GenBank/DDBJ databases">
        <authorList>
            <consortium name="Lawrence Berkeley National Laboratory"/>
            <person name="Steindorff A."/>
            <person name="Hensen N."/>
            <person name="Bonometti L."/>
            <person name="Westerberg I."/>
            <person name="Brannstrom I.O."/>
            <person name="Guillou S."/>
            <person name="Cros-Aarteil S."/>
            <person name="Calhoun S."/>
            <person name="Haridas S."/>
            <person name="Kuo A."/>
            <person name="Mondo S."/>
            <person name="Pangilinan J."/>
            <person name="Riley R."/>
            <person name="Labutti K."/>
            <person name="Andreopoulos B."/>
            <person name="Lipzen A."/>
            <person name="Chen C."/>
            <person name="Yanf M."/>
            <person name="Daum C."/>
            <person name="Ng V."/>
            <person name="Clum A."/>
            <person name="Ohm R."/>
            <person name="Martin F."/>
            <person name="Silar P."/>
            <person name="Natvig D."/>
            <person name="Lalanne C."/>
            <person name="Gautier V."/>
            <person name="Ament-Velasquez S.L."/>
            <person name="Kruys A."/>
            <person name="Hutchinson M.I."/>
            <person name="Powell A.J."/>
            <person name="Barry K."/>
            <person name="Miller A.N."/>
            <person name="Grigoriev I.V."/>
            <person name="Debuchy R."/>
            <person name="Gladieux P."/>
            <person name="Thoren M.H."/>
            <person name="Johannesson H."/>
        </authorList>
    </citation>
    <scope>NUCLEOTIDE SEQUENCE</scope>
    <source>
        <strain evidence="2">CBS 103.79</strain>
    </source>
</reference>
<accession>A0AAN6MAM6</accession>
<dbReference type="Proteomes" id="UP001303889">
    <property type="component" value="Unassembled WGS sequence"/>
</dbReference>
<dbReference type="AlphaFoldDB" id="A0AAN6MAM6"/>
<dbReference type="InterPro" id="IPR052396">
    <property type="entry name" value="Meiotic_Drive_Suppr_Kinase"/>
</dbReference>
<name>A0AAN6MAM6_9PEZI</name>
<feature type="region of interest" description="Disordered" evidence="1">
    <location>
        <begin position="186"/>
        <end position="241"/>
    </location>
</feature>
<evidence type="ECO:0000256" key="1">
    <source>
        <dbReference type="SAM" id="MobiDB-lite"/>
    </source>
</evidence>
<proteinExistence type="predicted"/>
<dbReference type="PANTHER" id="PTHR37171:SF1">
    <property type="entry name" value="SERINE_THREONINE-PROTEIN KINASE YRZF-RELATED"/>
    <property type="match status" value="1"/>
</dbReference>
<comment type="caution">
    <text evidence="2">The sequence shown here is derived from an EMBL/GenBank/DDBJ whole genome shotgun (WGS) entry which is preliminary data.</text>
</comment>
<sequence>RWIQHPAIQIHANRHVFLLHDIPSHPIASSFLGRRWAPALVRSWVRRCPEWFLPQTAILKERNPAKADAYDNEIAVYRHLVRLQGHAIPQLLGEAGSYDPTLARYQVNKRPIPAFLLKHVQGSSLHDLSPEELGDDDLIRALQDVYDALTQHGVFHGDPRLHNFLRVGDRVVAIDLELASPLPCDVTRGQARDDQKRDRDPAAARRLGTPAAVVGRLLHDAPGIPPHHGRDTREDEKGGDV</sequence>
<keyword evidence="3" id="KW-1185">Reference proteome</keyword>
<gene>
    <name evidence="2" type="ORF">C8A05DRAFT_20225</name>
</gene>
<feature type="compositionally biased region" description="Basic and acidic residues" evidence="1">
    <location>
        <begin position="190"/>
        <end position="203"/>
    </location>
</feature>
<dbReference type="PANTHER" id="PTHR37171">
    <property type="entry name" value="SERINE/THREONINE-PROTEIN KINASE YRZF-RELATED"/>
    <property type="match status" value="1"/>
</dbReference>
<dbReference type="EMBL" id="MU856346">
    <property type="protein sequence ID" value="KAK3896907.1"/>
    <property type="molecule type" value="Genomic_DNA"/>
</dbReference>
<evidence type="ECO:0000313" key="3">
    <source>
        <dbReference type="Proteomes" id="UP001303889"/>
    </source>
</evidence>
<feature type="non-terminal residue" evidence="2">
    <location>
        <position position="1"/>
    </location>
</feature>